<keyword evidence="6" id="KW-0812">Transmembrane</keyword>
<dbReference type="GO" id="GO:0009279">
    <property type="term" value="C:cell outer membrane"/>
    <property type="evidence" value="ECO:0007669"/>
    <property type="project" value="UniProtKB-SubCell"/>
</dbReference>
<evidence type="ECO:0000256" key="2">
    <source>
        <dbReference type="ARBA" id="ARBA00004418"/>
    </source>
</evidence>
<dbReference type="GO" id="GO:0042597">
    <property type="term" value="C:periplasmic space"/>
    <property type="evidence" value="ECO:0007669"/>
    <property type="project" value="UniProtKB-SubCell"/>
</dbReference>
<reference evidence="7" key="2">
    <citation type="submission" date="2020-09" db="EMBL/GenBank/DDBJ databases">
        <authorList>
            <person name="Sun Q."/>
            <person name="Ohkuma M."/>
        </authorList>
    </citation>
    <scope>NUCLEOTIDE SEQUENCE</scope>
    <source>
        <strain evidence="7">JCM 31311</strain>
    </source>
</reference>
<keyword evidence="3" id="KW-0574">Periplasm</keyword>
<accession>A0A918CMF0</accession>
<evidence type="ECO:0000313" key="7">
    <source>
        <dbReference type="EMBL" id="GGR32644.1"/>
    </source>
</evidence>
<evidence type="ECO:0000256" key="6">
    <source>
        <dbReference type="SAM" id="Phobius"/>
    </source>
</evidence>
<dbReference type="EMBL" id="BMQL01000056">
    <property type="protein sequence ID" value="GGR32644.1"/>
    <property type="molecule type" value="Genomic_DNA"/>
</dbReference>
<sequence length="207" mass="20846">MNTSQHRNGFTLIEAVVTIALMAVLITVTVSQLPKLDHPMDQHTLVERVGSTLESAHVQAVEDRSNVHVATSGGQLIITSSAGTDTESFNAAQLSGALDITPDGTVNGVLSVTADQVPCTFLTLSTSGQARSGTCAAGVVADDPGTTDASTPETDAGNNTGSTTPSPTASDATPIFPAPGAGSVNLPHDGGSLDPRLPIRGGGGANY</sequence>
<evidence type="ECO:0000313" key="8">
    <source>
        <dbReference type="Proteomes" id="UP000603865"/>
    </source>
</evidence>
<protein>
    <recommendedName>
        <fullName evidence="9">Prepilin-type N-terminal cleavage/methylation domain-containing protein</fullName>
    </recommendedName>
</protein>
<dbReference type="InterPro" id="IPR012902">
    <property type="entry name" value="N_methyl_site"/>
</dbReference>
<dbReference type="AlphaFoldDB" id="A0A918CMF0"/>
<comment type="subcellular location">
    <subcellularLocation>
        <location evidence="1">Cell outer membrane</location>
        <topology evidence="1">Single-pass membrane protein</topology>
    </subcellularLocation>
    <subcellularLocation>
        <location evidence="2">Periplasm</location>
    </subcellularLocation>
</comment>
<dbReference type="NCBIfam" id="TIGR02532">
    <property type="entry name" value="IV_pilin_GFxxxE"/>
    <property type="match status" value="1"/>
</dbReference>
<reference evidence="7" key="1">
    <citation type="journal article" date="2014" name="Int. J. Syst. Evol. Microbiol.">
        <title>Complete genome sequence of Corynebacterium casei LMG S-19264T (=DSM 44701T), isolated from a smear-ripened cheese.</title>
        <authorList>
            <consortium name="US DOE Joint Genome Institute (JGI-PGF)"/>
            <person name="Walter F."/>
            <person name="Albersmeier A."/>
            <person name="Kalinowski J."/>
            <person name="Ruckert C."/>
        </authorList>
    </citation>
    <scope>NUCLEOTIDE SEQUENCE</scope>
    <source>
        <strain evidence="7">JCM 31311</strain>
    </source>
</reference>
<evidence type="ECO:0000256" key="1">
    <source>
        <dbReference type="ARBA" id="ARBA00004203"/>
    </source>
</evidence>
<evidence type="ECO:0000256" key="4">
    <source>
        <dbReference type="ARBA" id="ARBA00023237"/>
    </source>
</evidence>
<dbReference type="Pfam" id="PF07963">
    <property type="entry name" value="N_methyl"/>
    <property type="match status" value="1"/>
</dbReference>
<organism evidence="7 8">
    <name type="scientific">Deinococcus ruber</name>
    <dbReference type="NCBI Taxonomy" id="1848197"/>
    <lineage>
        <taxon>Bacteria</taxon>
        <taxon>Thermotogati</taxon>
        <taxon>Deinococcota</taxon>
        <taxon>Deinococci</taxon>
        <taxon>Deinococcales</taxon>
        <taxon>Deinococcaceae</taxon>
        <taxon>Deinococcus</taxon>
    </lineage>
</organism>
<keyword evidence="4" id="KW-0998">Cell outer membrane</keyword>
<gene>
    <name evidence="7" type="ORF">GCM10008957_48880</name>
</gene>
<dbReference type="Proteomes" id="UP000603865">
    <property type="component" value="Unassembled WGS sequence"/>
</dbReference>
<evidence type="ECO:0008006" key="9">
    <source>
        <dbReference type="Google" id="ProtNLM"/>
    </source>
</evidence>
<name>A0A918CMF0_9DEIO</name>
<dbReference type="RefSeq" id="WP_189093141.1">
    <property type="nucleotide sequence ID" value="NZ_BMQL01000056.1"/>
</dbReference>
<dbReference type="InterPro" id="IPR045584">
    <property type="entry name" value="Pilin-like"/>
</dbReference>
<feature type="region of interest" description="Disordered" evidence="5">
    <location>
        <begin position="142"/>
        <end position="207"/>
    </location>
</feature>
<evidence type="ECO:0000256" key="5">
    <source>
        <dbReference type="SAM" id="MobiDB-lite"/>
    </source>
</evidence>
<evidence type="ECO:0000256" key="3">
    <source>
        <dbReference type="ARBA" id="ARBA00022764"/>
    </source>
</evidence>
<feature type="transmembrane region" description="Helical" evidence="6">
    <location>
        <begin position="12"/>
        <end position="33"/>
    </location>
</feature>
<keyword evidence="6" id="KW-0472">Membrane</keyword>
<proteinExistence type="predicted"/>
<keyword evidence="6" id="KW-1133">Transmembrane helix</keyword>
<feature type="compositionally biased region" description="Low complexity" evidence="5">
    <location>
        <begin position="157"/>
        <end position="174"/>
    </location>
</feature>
<dbReference type="SUPFAM" id="SSF54523">
    <property type="entry name" value="Pili subunits"/>
    <property type="match status" value="1"/>
</dbReference>
<keyword evidence="8" id="KW-1185">Reference proteome</keyword>
<comment type="caution">
    <text evidence="7">The sequence shown here is derived from an EMBL/GenBank/DDBJ whole genome shotgun (WGS) entry which is preliminary data.</text>
</comment>